<dbReference type="InterPro" id="IPR036736">
    <property type="entry name" value="ACP-like_sf"/>
</dbReference>
<dbReference type="Gene3D" id="3.10.129.110">
    <property type="entry name" value="Polyketide synthase dehydratase"/>
    <property type="match status" value="1"/>
</dbReference>
<dbReference type="PROSITE" id="PS50075">
    <property type="entry name" value="CARRIER"/>
    <property type="match status" value="1"/>
</dbReference>
<dbReference type="Pfam" id="PF14765">
    <property type="entry name" value="PS-DH"/>
    <property type="match status" value="1"/>
</dbReference>
<dbReference type="Gene3D" id="1.10.1200.10">
    <property type="entry name" value="ACP-like"/>
    <property type="match status" value="1"/>
</dbReference>
<dbReference type="InterPro" id="IPR049900">
    <property type="entry name" value="PKS_mFAS_DH"/>
</dbReference>
<protein>
    <submittedName>
        <fullName evidence="11">Uncharacterized protein</fullName>
    </submittedName>
</protein>
<dbReference type="STRING" id="380704.G3YDR8"/>
<comment type="caution">
    <text evidence="11">The sequence shown here is derived from an EMBL/GenBank/DDBJ whole genome shotgun (WGS) entry which is preliminary data.</text>
</comment>
<dbReference type="CDD" id="cd02440">
    <property type="entry name" value="AdoMet_MTases"/>
    <property type="match status" value="1"/>
</dbReference>
<dbReference type="Pfam" id="PF00109">
    <property type="entry name" value="ketoacyl-synt"/>
    <property type="match status" value="1"/>
</dbReference>
<dbReference type="PROSITE" id="PS52004">
    <property type="entry name" value="KS3_2"/>
    <property type="match status" value="1"/>
</dbReference>
<feature type="domain" description="Carrier" evidence="8">
    <location>
        <begin position="2263"/>
        <end position="2342"/>
    </location>
</feature>
<dbReference type="Pfam" id="PF00698">
    <property type="entry name" value="Acyl_transf_1"/>
    <property type="match status" value="1"/>
</dbReference>
<feature type="domain" description="PKS/mFAS DH" evidence="10">
    <location>
        <begin position="845"/>
        <end position="1163"/>
    </location>
</feature>
<dbReference type="InterPro" id="IPR001227">
    <property type="entry name" value="Ac_transferase_dom_sf"/>
</dbReference>
<dbReference type="SUPFAM" id="SSF55048">
    <property type="entry name" value="Probable ACP-binding domain of malonyl-CoA ACP transacylase"/>
    <property type="match status" value="1"/>
</dbReference>
<dbReference type="Pfam" id="PF08242">
    <property type="entry name" value="Methyltransf_12"/>
    <property type="match status" value="1"/>
</dbReference>
<dbReference type="EMBL" id="ACJE01000020">
    <property type="protein sequence ID" value="EHA18935.1"/>
    <property type="molecule type" value="Genomic_DNA"/>
</dbReference>
<dbReference type="SMART" id="SM00827">
    <property type="entry name" value="PKS_AT"/>
    <property type="match status" value="1"/>
</dbReference>
<evidence type="ECO:0000256" key="1">
    <source>
        <dbReference type="ARBA" id="ARBA00022450"/>
    </source>
</evidence>
<dbReference type="GO" id="GO:0008168">
    <property type="term" value="F:methyltransferase activity"/>
    <property type="evidence" value="ECO:0007669"/>
    <property type="project" value="UniProtKB-KW"/>
</dbReference>
<evidence type="ECO:0000256" key="4">
    <source>
        <dbReference type="ARBA" id="ARBA00022679"/>
    </source>
</evidence>
<dbReference type="PROSITE" id="PS52019">
    <property type="entry name" value="PKS_MFAS_DH"/>
    <property type="match status" value="1"/>
</dbReference>
<dbReference type="Pfam" id="PF16197">
    <property type="entry name" value="KAsynt_C_assoc"/>
    <property type="match status" value="1"/>
</dbReference>
<evidence type="ECO:0000256" key="2">
    <source>
        <dbReference type="ARBA" id="ARBA00022553"/>
    </source>
</evidence>
<organism evidence="11 12">
    <name type="scientific">Aspergillus niger (strain ATCC 1015 / CBS 113.46 / FGSC A1144 / LSHB Ac4 / NCTC 3858a / NRRL 328 / USDA 3528.7)</name>
    <dbReference type="NCBI Taxonomy" id="380704"/>
    <lineage>
        <taxon>Eukaryota</taxon>
        <taxon>Fungi</taxon>
        <taxon>Dikarya</taxon>
        <taxon>Ascomycota</taxon>
        <taxon>Pezizomycotina</taxon>
        <taxon>Eurotiomycetes</taxon>
        <taxon>Eurotiomycetidae</taxon>
        <taxon>Eurotiales</taxon>
        <taxon>Aspergillaceae</taxon>
        <taxon>Aspergillus</taxon>
        <taxon>Aspergillus subgen. Circumdati</taxon>
    </lineage>
</organism>
<feature type="domain" description="Ketosynthase family 3 (KS3)" evidence="9">
    <location>
        <begin position="1"/>
        <end position="422"/>
    </location>
</feature>
<dbReference type="InterPro" id="IPR020806">
    <property type="entry name" value="PKS_PP-bd"/>
</dbReference>
<dbReference type="Gene3D" id="3.40.50.720">
    <property type="entry name" value="NAD(P)-binding Rossmann-like Domain"/>
    <property type="match status" value="1"/>
</dbReference>
<dbReference type="Proteomes" id="UP000009038">
    <property type="component" value="Unassembled WGS sequence"/>
</dbReference>
<dbReference type="GO" id="GO:0044550">
    <property type="term" value="P:secondary metabolite biosynthetic process"/>
    <property type="evidence" value="ECO:0007669"/>
    <property type="project" value="UniProtKB-ARBA"/>
</dbReference>
<evidence type="ECO:0000259" key="9">
    <source>
        <dbReference type="PROSITE" id="PS52004"/>
    </source>
</evidence>
<dbReference type="InterPro" id="IPR032821">
    <property type="entry name" value="PKS_assoc"/>
</dbReference>
<dbReference type="Gene3D" id="3.40.366.10">
    <property type="entry name" value="Malonyl-Coenzyme A Acyl Carrier Protein, domain 2"/>
    <property type="match status" value="1"/>
</dbReference>
<dbReference type="InterPro" id="IPR016036">
    <property type="entry name" value="Malonyl_transacylase_ACP-bd"/>
</dbReference>
<dbReference type="SUPFAM" id="SSF51735">
    <property type="entry name" value="NAD(P)-binding Rossmann-fold domains"/>
    <property type="match status" value="1"/>
</dbReference>
<proteinExistence type="predicted"/>
<keyword evidence="2" id="KW-0597">Phosphoprotein</keyword>
<dbReference type="CDD" id="cd00833">
    <property type="entry name" value="PKS"/>
    <property type="match status" value="1"/>
</dbReference>
<dbReference type="Pfam" id="PF00550">
    <property type="entry name" value="PP-binding"/>
    <property type="match status" value="1"/>
</dbReference>
<dbReference type="InterPro" id="IPR036291">
    <property type="entry name" value="NAD(P)-bd_dom_sf"/>
</dbReference>
<dbReference type="Pfam" id="PF02801">
    <property type="entry name" value="Ketoacyl-synt_C"/>
    <property type="match status" value="1"/>
</dbReference>
<keyword evidence="1" id="KW-0596">Phosphopantetheine</keyword>
<dbReference type="OrthoDB" id="329835at2759"/>
<dbReference type="InterPro" id="IPR029063">
    <property type="entry name" value="SAM-dependent_MTases_sf"/>
</dbReference>
<evidence type="ECO:0000256" key="7">
    <source>
        <dbReference type="SAM" id="MobiDB-lite"/>
    </source>
</evidence>
<dbReference type="InterPro" id="IPR050091">
    <property type="entry name" value="PKS_NRPS_Biosynth_Enz"/>
</dbReference>
<dbReference type="GO" id="GO:0004312">
    <property type="term" value="F:fatty acid synthase activity"/>
    <property type="evidence" value="ECO:0007669"/>
    <property type="project" value="TreeGrafter"/>
</dbReference>
<evidence type="ECO:0000256" key="6">
    <source>
        <dbReference type="PROSITE-ProRule" id="PRU01363"/>
    </source>
</evidence>
<dbReference type="InterPro" id="IPR014043">
    <property type="entry name" value="Acyl_transferase_dom"/>
</dbReference>
<dbReference type="InterPro" id="IPR018201">
    <property type="entry name" value="Ketoacyl_synth_AS"/>
</dbReference>
<sequence length="2443" mass="266415">MGCRFPGEANTPSKLWDLLSDPRDIARDIPNSRFNLDRFYHPTGSHHGTTNIRQAYLLSEDVREFDAKFFSIPPGEAEAIDPQQRLLLEVAYEALESSGHTMVQLSNSNTGVFVGLMSQDYFALNGQDVNAVPTYAASGTAASNASSRLSYFFNWHGPSMTIDTACSSSLVAVNEAVQALRNGTSRVALACGTNLCLSAFTFMTLSKLSMLSPTSRCHMWDVDADGYARGEGVACVVLKTLRNAIADGDKIEAVIREVGVNHDGRTKGLTMPSATAQAALIRDTYARAGLDPTKEADRCQYFEAHGTGTKAGDPQEAEALMRAFFPERDSKGELFVGSIKTVIGHTEGTAGLAGLMKACLALRNATIPPNLLFNKLNPDLEPFTSHLHVPTASQSWPRLPHVVNSINSFGFGGTNAHCILETYCPPSFSESAPAPETTIPTTCCIPAVFSAASDMSLKALLQATLEFLDKCAEVNISQLLYNLASKRSTLQRRLALSAASIDDLIEKIKSTLKPASPDDANIPSTSGLHGTASLLGVFTGQGAQWQGMGSQLISSMPLAHALTDSTASIGEASLSQPLCTAVQIIIVDLLHAAGIKFRAVVGHSSGEIAAAYAAGFITAWDAIRIAYYRGFYAKMAAGPTGEKGAMLAAGTSFTDAFELCQLDDFNGRICVAAHNSPTSVTLSGDLDAITQAQGVLEEEEKFARVLKVDTAYHSAHMLKCAAPYLAALTNCNIQVQQPESGAPHWFSSVRKGQVISSLEGLDGQYWVDNMVQPVLFYPAVEACLKCDAAEHTFNCGVEIGPHPALQGPVKDSFFAAVNQEIPYTGTLNRGKSSTVAFSDAIGFLWSLFGPTAVTLGAFQRTNFPDTPTTMIGGLPTYPWTHDKRYFAESRLIKAFHTHPVPFHDLLGIQTADGATEEWRPVRSIDLFDLEIRKAIAIHDSTGTELLTSMTKVSTLDTESSSVTADFAAYSTISKDSANLALNCCGRVRLLLGEGDDSAFDSSPRSPPLGKLTAVDVESFYKILRDEFGFGYEGPFRALSSVSRKAGFATGTIRCEGFDDSETPLLFHPGMLDSALQGLNAAHSAPGDGRLWAIVAPTFCRRISIVPRYCGRNMTDNVAIDCTITDPRDTHVTGDVEVFSEDFKEKIIEVEGLTFSPFAGATVEDDRYLFQESFLCLDKPNADVIFGNRQATPEESRKALDAERAAPDQRETLPWYRQALLKNAERLFHTVNDGKHPFAPQAWVDDSREDIFNMMDSYPPTDADFNLTKAVGEHLLLPSVLNGETSILQYMTKDNYLEQYYVDAIGFQLLNFLIAGVMEQLCLKSPRMNFLEVGAGTGGATKAILERIGHSYSSYTYTDISSAFFGHAAENFHSHVSKMIFKTLDITKDPASQDFTPQRYDVIVASNVLHATESLKAALEHTRKLLRPGGYLVMVEIIRNDVMRHGLVMGGLPGWWVGENDGRYGGPSITLEEWDTVLRETGFTGIETNSPMRDPVGVPGSIIVSRAQNDLVSRLSRPLSSKSSTATDKAPLLVIGGSSSLVSPFRDQLCLSLRPQFTDVIKIDLSADLPPLPESFHVLSLTECDTNLFEDMKESVFSNFKVVLASALSVLWLLKERRSINPHAGTTLGLFRTLFYEVPGTLLQTLDIEAVDTRYCPIIATSMCQLRLQSAIARRGQTDEVLWEFEPELVLKDHQLYVPRVRPHVEQNNRYNSSKRLISQMMDVNTTPLVLDLVDGSYMIREQHTMETDSIDYVTIAVSCSLLSSIKTPVGYVFVSLGKDVETGEKTLCFSSRNESIVKVPRSWTITVDEVEPDPVAASLLSQQLNRLGRRALFITSSPEMSGRNWVYIHPKSSKRVITGLLPSDITLYVDASGAEDSSFQSLGSKIETSLSSVCQKVRMASLTASEASRLPYDAPRAVTKLLCRVASFASSLLSAQATPEGAPLDILPLKRDQYVPVSVQPVVQRGDLFRPDRTYWLAGLAGDTGRSLVDFMIAHNARNVVLSSRNPIVDEGWVHWHKTRGATVRYFEGDITNFESMRRIRDIIRDSMPLIGGVANGAMVLRDSSFMNMSFYDFQAVLGPKVQGSVNLHRLFSDPKQPLDWFIGFSSIAATVGNPGQSAYTAGNCFIKGLVDRRRKQGLAGSVIDITRLVGLGFIERESHGRLTKEHQERLTTRSGTIAMSENDLHQLFAEAILSGRPTLGRNSEIITGLAPITVEQSKDAYWKTNARLSLLIREAGQGETQGGEKGNAVPLRQLLEAATTIQDAEKVLSGAFKAKLQALKFLSDSDSLYDATPLVDMGVDSLVAVEVRSWFLKELAVDVPVMKILGGASIVDLVEVVVQKLPQELLSRFDTEGQQREHSNDDTPASPLDKGSTEKMAPDTNGFINTHDVVYSDVNGIDGTPETHLDGNTDSSGTNSAIIIEDTLHHKATHSTVPITISTQEV</sequence>
<dbReference type="Gene3D" id="3.40.50.150">
    <property type="entry name" value="Vaccinia Virus protein VP39"/>
    <property type="match status" value="1"/>
</dbReference>
<evidence type="ECO:0000313" key="12">
    <source>
        <dbReference type="Proteomes" id="UP000009038"/>
    </source>
</evidence>
<dbReference type="SUPFAM" id="SSF53901">
    <property type="entry name" value="Thiolase-like"/>
    <property type="match status" value="1"/>
</dbReference>
<evidence type="ECO:0000256" key="3">
    <source>
        <dbReference type="ARBA" id="ARBA00022603"/>
    </source>
</evidence>
<dbReference type="SUPFAM" id="SSF53335">
    <property type="entry name" value="S-adenosyl-L-methionine-dependent methyltransferases"/>
    <property type="match status" value="1"/>
</dbReference>
<gene>
    <name evidence="11" type="ORF">ASPNIDRAFT_211885</name>
</gene>
<evidence type="ECO:0000313" key="11">
    <source>
        <dbReference type="EMBL" id="EHA18935.1"/>
    </source>
</evidence>
<dbReference type="InterPro" id="IPR016035">
    <property type="entry name" value="Acyl_Trfase/lysoPLipase"/>
</dbReference>
<evidence type="ECO:0000259" key="10">
    <source>
        <dbReference type="PROSITE" id="PS52019"/>
    </source>
</evidence>
<keyword evidence="3" id="KW-0489">Methyltransferase</keyword>
<dbReference type="HOGENOM" id="CLU_000022_31_0_1"/>
<dbReference type="Pfam" id="PF08659">
    <property type="entry name" value="KR"/>
    <property type="match status" value="1"/>
</dbReference>
<dbReference type="InterPro" id="IPR020841">
    <property type="entry name" value="PKS_Beta-ketoAc_synthase_dom"/>
</dbReference>
<dbReference type="PROSITE" id="PS00012">
    <property type="entry name" value="PHOSPHOPANTETHEINE"/>
    <property type="match status" value="1"/>
</dbReference>
<dbReference type="SMART" id="SM00822">
    <property type="entry name" value="PKS_KR"/>
    <property type="match status" value="1"/>
</dbReference>
<dbReference type="PANTHER" id="PTHR43775">
    <property type="entry name" value="FATTY ACID SYNTHASE"/>
    <property type="match status" value="1"/>
</dbReference>
<dbReference type="InterPro" id="IPR042104">
    <property type="entry name" value="PKS_dehydratase_sf"/>
</dbReference>
<dbReference type="InterPro" id="IPR013217">
    <property type="entry name" value="Methyltransf_12"/>
</dbReference>
<name>G3YDR8_ASPNA</name>
<dbReference type="GO" id="GO:0004315">
    <property type="term" value="F:3-oxoacyl-[acyl-carrier-protein] synthase activity"/>
    <property type="evidence" value="ECO:0007669"/>
    <property type="project" value="InterPro"/>
</dbReference>
<dbReference type="SUPFAM" id="SSF52151">
    <property type="entry name" value="FabD/lysophospholipase-like"/>
    <property type="match status" value="1"/>
</dbReference>
<dbReference type="SMART" id="SM00823">
    <property type="entry name" value="PKS_PP"/>
    <property type="match status" value="1"/>
</dbReference>
<reference evidence="11 12" key="1">
    <citation type="journal article" date="2011" name="Genome Res.">
        <title>Comparative genomics of citric-acid-producing Aspergillus niger ATCC 1015 versus enzyme-producing CBS 513.88.</title>
        <authorList>
            <person name="Andersen M.R."/>
            <person name="Salazar M.P."/>
            <person name="Schaap P.J."/>
            <person name="van de Vondervoort P.J."/>
            <person name="Culley D."/>
            <person name="Thykaer J."/>
            <person name="Frisvad J.C."/>
            <person name="Nielsen K.F."/>
            <person name="Albang R."/>
            <person name="Albermann K."/>
            <person name="Berka R.M."/>
            <person name="Braus G.H."/>
            <person name="Braus-Stromeyer S.A."/>
            <person name="Corrochano L.M."/>
            <person name="Dai Z."/>
            <person name="van Dijck P.W."/>
            <person name="Hofmann G."/>
            <person name="Lasure L.L."/>
            <person name="Magnuson J.K."/>
            <person name="Menke H."/>
            <person name="Meijer M."/>
            <person name="Meijer S.L."/>
            <person name="Nielsen J.B."/>
            <person name="Nielsen M.L."/>
            <person name="van Ooyen A.J."/>
            <person name="Pel H.J."/>
            <person name="Poulsen L."/>
            <person name="Samson R.A."/>
            <person name="Stam H."/>
            <person name="Tsang A."/>
            <person name="van den Brink J.M."/>
            <person name="Atkins A."/>
            <person name="Aerts A."/>
            <person name="Shapiro H."/>
            <person name="Pangilinan J."/>
            <person name="Salamov A."/>
            <person name="Lou Y."/>
            <person name="Lindquist E."/>
            <person name="Lucas S."/>
            <person name="Grimwood J."/>
            <person name="Grigoriev I.V."/>
            <person name="Kubicek C.P."/>
            <person name="Martinez D."/>
            <person name="van Peij N.N."/>
            <person name="Roubos J.A."/>
            <person name="Nielsen J."/>
            <person name="Baker S.E."/>
        </authorList>
    </citation>
    <scope>NUCLEOTIDE SEQUENCE [LARGE SCALE GENOMIC DNA]</scope>
    <source>
        <strain evidence="12">ATCC 1015 / CBS 113.46 / FGSC A1144 / LSHB Ac4 / NCTC 3858a / NRRL 328 / USDA 3528.7</strain>
    </source>
</reference>
<dbReference type="PANTHER" id="PTHR43775:SF20">
    <property type="entry name" value="HYBRID PKS-NRPS SYNTHETASE APDA"/>
    <property type="match status" value="1"/>
</dbReference>
<feature type="region of interest" description="Disordered" evidence="7">
    <location>
        <begin position="2351"/>
        <end position="2378"/>
    </location>
</feature>
<dbReference type="GO" id="GO:0032259">
    <property type="term" value="P:methylation"/>
    <property type="evidence" value="ECO:0007669"/>
    <property type="project" value="UniProtKB-KW"/>
</dbReference>
<dbReference type="InterPro" id="IPR049551">
    <property type="entry name" value="PKS_DH_C"/>
</dbReference>
<dbReference type="InterPro" id="IPR006162">
    <property type="entry name" value="Ppantetheine_attach_site"/>
</dbReference>
<comment type="caution">
    <text evidence="6">Lacks conserved residue(s) required for the propagation of feature annotation.</text>
</comment>
<feature type="non-terminal residue" evidence="11">
    <location>
        <position position="2443"/>
    </location>
</feature>
<keyword evidence="4" id="KW-0808">Transferase</keyword>
<dbReference type="PROSITE" id="PS00606">
    <property type="entry name" value="KS3_1"/>
    <property type="match status" value="1"/>
</dbReference>
<dbReference type="InterPro" id="IPR057326">
    <property type="entry name" value="KR_dom"/>
</dbReference>
<accession>G3YDR8</accession>
<dbReference type="InterPro" id="IPR014030">
    <property type="entry name" value="Ketoacyl_synth_N"/>
</dbReference>
<dbReference type="SUPFAM" id="SSF47336">
    <property type="entry name" value="ACP-like"/>
    <property type="match status" value="1"/>
</dbReference>
<evidence type="ECO:0000259" key="8">
    <source>
        <dbReference type="PROSITE" id="PS50075"/>
    </source>
</evidence>
<dbReference type="InterPro" id="IPR014031">
    <property type="entry name" value="Ketoacyl_synth_C"/>
</dbReference>
<dbReference type="InterPro" id="IPR009081">
    <property type="entry name" value="PP-bd_ACP"/>
</dbReference>
<feature type="compositionally biased region" description="Basic and acidic residues" evidence="7">
    <location>
        <begin position="2351"/>
        <end position="2362"/>
    </location>
</feature>
<dbReference type="GO" id="GO:0006633">
    <property type="term" value="P:fatty acid biosynthetic process"/>
    <property type="evidence" value="ECO:0007669"/>
    <property type="project" value="InterPro"/>
</dbReference>
<dbReference type="InterPro" id="IPR013968">
    <property type="entry name" value="PKS_KR"/>
</dbReference>
<dbReference type="Gene3D" id="3.40.47.10">
    <property type="match status" value="1"/>
</dbReference>
<dbReference type="GO" id="GO:0031177">
    <property type="term" value="F:phosphopantetheine binding"/>
    <property type="evidence" value="ECO:0007669"/>
    <property type="project" value="InterPro"/>
</dbReference>
<keyword evidence="5" id="KW-0511">Multifunctional enzyme</keyword>
<dbReference type="InterPro" id="IPR016039">
    <property type="entry name" value="Thiolase-like"/>
</dbReference>
<feature type="region of interest" description="C-terminal hotdog fold" evidence="6">
    <location>
        <begin position="1010"/>
        <end position="1163"/>
    </location>
</feature>
<evidence type="ECO:0000256" key="5">
    <source>
        <dbReference type="ARBA" id="ARBA00023268"/>
    </source>
</evidence>
<feature type="region of interest" description="N-terminal hotdog fold" evidence="6">
    <location>
        <begin position="845"/>
        <end position="994"/>
    </location>
</feature>
<dbReference type="SMART" id="SM00825">
    <property type="entry name" value="PKS_KS"/>
    <property type="match status" value="1"/>
</dbReference>